<keyword evidence="2" id="KW-1133">Transmembrane helix</keyword>
<dbReference type="AlphaFoldDB" id="A0A1E4RRJ8"/>
<feature type="transmembrane region" description="Helical" evidence="2">
    <location>
        <begin position="424"/>
        <end position="446"/>
    </location>
</feature>
<feature type="transmembrane region" description="Helical" evidence="2">
    <location>
        <begin position="481"/>
        <end position="502"/>
    </location>
</feature>
<accession>A0A1E4RRJ8</accession>
<feature type="region of interest" description="Disordered" evidence="1">
    <location>
        <begin position="192"/>
        <end position="270"/>
    </location>
</feature>
<dbReference type="OrthoDB" id="5382797at2759"/>
<protein>
    <recommendedName>
        <fullName evidence="5">Cation efflux protein</fullName>
    </recommendedName>
</protein>
<feature type="compositionally biased region" description="Polar residues" evidence="1">
    <location>
        <begin position="48"/>
        <end position="65"/>
    </location>
</feature>
<feature type="transmembrane region" description="Helical" evidence="2">
    <location>
        <begin position="354"/>
        <end position="374"/>
    </location>
</feature>
<feature type="compositionally biased region" description="Polar residues" evidence="1">
    <location>
        <begin position="201"/>
        <end position="236"/>
    </location>
</feature>
<feature type="transmembrane region" description="Helical" evidence="2">
    <location>
        <begin position="567"/>
        <end position="588"/>
    </location>
</feature>
<keyword evidence="4" id="KW-1185">Reference proteome</keyword>
<feature type="transmembrane region" description="Helical" evidence="2">
    <location>
        <begin position="386"/>
        <end position="403"/>
    </location>
</feature>
<evidence type="ECO:0008006" key="5">
    <source>
        <dbReference type="Google" id="ProtNLM"/>
    </source>
</evidence>
<feature type="transmembrane region" description="Helical" evidence="2">
    <location>
        <begin position="600"/>
        <end position="623"/>
    </location>
</feature>
<evidence type="ECO:0000256" key="2">
    <source>
        <dbReference type="SAM" id="Phobius"/>
    </source>
</evidence>
<reference evidence="4" key="1">
    <citation type="submission" date="2016-05" db="EMBL/GenBank/DDBJ databases">
        <title>Comparative genomics of biotechnologically important yeasts.</title>
        <authorList>
            <consortium name="DOE Joint Genome Institute"/>
            <person name="Riley R."/>
            <person name="Haridas S."/>
            <person name="Wolfe K.H."/>
            <person name="Lopes M.R."/>
            <person name="Hittinger C.T."/>
            <person name="Goker M."/>
            <person name="Salamov A."/>
            <person name="Wisecaver J."/>
            <person name="Long T.M."/>
            <person name="Aerts A.L."/>
            <person name="Barry K."/>
            <person name="Choi C."/>
            <person name="Clum A."/>
            <person name="Coughlan A.Y."/>
            <person name="Deshpande S."/>
            <person name="Douglass A.P."/>
            <person name="Hanson S.J."/>
            <person name="Klenk H.-P."/>
            <person name="Labutti K."/>
            <person name="Lapidus A."/>
            <person name="Lindquist E."/>
            <person name="Lipzen A."/>
            <person name="Meier-Kolthoff J.P."/>
            <person name="Ohm R.A."/>
            <person name="Otillar R.P."/>
            <person name="Pangilinan J."/>
            <person name="Peng Y."/>
            <person name="Rokas A."/>
            <person name="Rosa C.A."/>
            <person name="Scheuner C."/>
            <person name="Sibirny A.A."/>
            <person name="Slot J.C."/>
            <person name="Stielow J.B."/>
            <person name="Sun H."/>
            <person name="Kurtzman C.P."/>
            <person name="Blackwell M."/>
            <person name="Grigoriev I.V."/>
            <person name="Jeffries T.W."/>
        </authorList>
    </citation>
    <scope>NUCLEOTIDE SEQUENCE [LARGE SCALE GENOMIC DNA]</scope>
    <source>
        <strain evidence="4">NRRL Y-1933</strain>
    </source>
</reference>
<evidence type="ECO:0000256" key="1">
    <source>
        <dbReference type="SAM" id="MobiDB-lite"/>
    </source>
</evidence>
<dbReference type="RefSeq" id="XP_020078898.1">
    <property type="nucleotide sequence ID" value="XM_020220488.1"/>
</dbReference>
<feature type="compositionally biased region" description="Low complexity" evidence="1">
    <location>
        <begin position="237"/>
        <end position="252"/>
    </location>
</feature>
<sequence>MGSDFDKENNFNGYNRGPSILVEEMNEEVVSEGSDVESEEDQKMMESSIASKSRYQNGITTATNDNDLKDSFKQPPDLRYLASANFSSESLSEPESNSVGPPPPLALNYSTFLNMNGSPITPTYNTFSANTPSMPYSPVGLSNGMGGAPLHRRRYSNSSLTNSPITQPSASANSRASRPRPKSAIFMMDSNHYPISEHGSPIQSPIQNNNPRARNSIHFSGRTNYIPTSNGSISNLPSRNNSPTRSTSPSRSGRQFRSKSPVRRSNSPVKYLPFNFKPQEVMMHNNNSNGSLSVKPAHRKGHKYKHSSVSMNLFQEPPPALVVNNQQAAIPDLYPIPNFTESLGSIKPHQKLKLGLSSCHFFLSVIVFLVGYHFKLPSFSTLAHLVFYDSLGSLIIVFVDIMSNFEVWNNSSIAYPFGLGRLEVLVGFALSASLIMVGCDLVSHFLEEFVINWVVVDTDQNEQHLSHHIHGDHDGDETNWIIYQFVLFLVVGVTLITSKYIYSLDRIGEMISSTDNQTPNTNSKIDKLTKGKGGLLDEDDSKKAEHDSLFSKLEGWWYYLSKNPTRLLTLLYAFYLVVSPLLPVSVVSEIGFDIDEATTLAVALLLCFSGWKLVKALGSILLLSYPHSDYDYHNLKSSIIDKILTLDCYKQTYNLEKLFITKFNYQLFVIGIKITMKNANVDDESRLRFEVNRLVKSCLEKADYTGKSSNIEITIDTTRI</sequence>
<name>A0A1E4RRJ8_9ASCO</name>
<feature type="compositionally biased region" description="Polar residues" evidence="1">
    <location>
        <begin position="156"/>
        <end position="167"/>
    </location>
</feature>
<feature type="region of interest" description="Disordered" evidence="1">
    <location>
        <begin position="144"/>
        <end position="179"/>
    </location>
</feature>
<dbReference type="Proteomes" id="UP000095085">
    <property type="component" value="Unassembled WGS sequence"/>
</dbReference>
<gene>
    <name evidence="3" type="ORF">HYPBUDRAFT_151420</name>
</gene>
<dbReference type="EMBL" id="KV454538">
    <property type="protein sequence ID" value="ODV69831.1"/>
    <property type="molecule type" value="Genomic_DNA"/>
</dbReference>
<evidence type="ECO:0000313" key="3">
    <source>
        <dbReference type="EMBL" id="ODV69831.1"/>
    </source>
</evidence>
<organism evidence="3 4">
    <name type="scientific">Hyphopichia burtonii NRRL Y-1933</name>
    <dbReference type="NCBI Taxonomy" id="984485"/>
    <lineage>
        <taxon>Eukaryota</taxon>
        <taxon>Fungi</taxon>
        <taxon>Dikarya</taxon>
        <taxon>Ascomycota</taxon>
        <taxon>Saccharomycotina</taxon>
        <taxon>Pichiomycetes</taxon>
        <taxon>Debaryomycetaceae</taxon>
        <taxon>Hyphopichia</taxon>
    </lineage>
</organism>
<keyword evidence="2" id="KW-0472">Membrane</keyword>
<feature type="region of interest" description="Disordered" evidence="1">
    <location>
        <begin position="1"/>
        <end position="74"/>
    </location>
</feature>
<feature type="compositionally biased region" description="Acidic residues" evidence="1">
    <location>
        <begin position="24"/>
        <end position="40"/>
    </location>
</feature>
<proteinExistence type="predicted"/>
<dbReference type="GeneID" id="30995038"/>
<dbReference type="STRING" id="984485.A0A1E4RRJ8"/>
<evidence type="ECO:0000313" key="4">
    <source>
        <dbReference type="Proteomes" id="UP000095085"/>
    </source>
</evidence>
<keyword evidence="2" id="KW-0812">Transmembrane</keyword>